<dbReference type="Proteomes" id="UP000650582">
    <property type="component" value="Unassembled WGS sequence"/>
</dbReference>
<proteinExistence type="predicted"/>
<sequence length="105" mass="11836">MELAAAAWKSVSSETIYSCWRHMGVVPDESNPSSPNVEPNHPASVRIPIPNTELENTNYEYLGLGDAYIHPYVRVMVDYPAYPVPTEQELTDEQISLGMDRLQLE</sequence>
<comment type="caution">
    <text evidence="1">The sequence shown here is derived from an EMBL/GenBank/DDBJ whole genome shotgun (WGS) entry which is preliminary data.</text>
</comment>
<dbReference type="Proteomes" id="UP000614334">
    <property type="component" value="Unassembled WGS sequence"/>
</dbReference>
<gene>
    <name evidence="2" type="ORF">RHS01_05911</name>
    <name evidence="1" type="ORF">RHS04_00136</name>
</gene>
<protein>
    <submittedName>
        <fullName evidence="1">Uncharacterized protein</fullName>
    </submittedName>
</protein>
<evidence type="ECO:0000313" key="3">
    <source>
        <dbReference type="Proteomes" id="UP000650582"/>
    </source>
</evidence>
<organism evidence="1 3">
    <name type="scientific">Rhizoctonia solani</name>
    <dbReference type="NCBI Taxonomy" id="456999"/>
    <lineage>
        <taxon>Eukaryota</taxon>
        <taxon>Fungi</taxon>
        <taxon>Dikarya</taxon>
        <taxon>Basidiomycota</taxon>
        <taxon>Agaricomycotina</taxon>
        <taxon>Agaricomycetes</taxon>
        <taxon>Cantharellales</taxon>
        <taxon>Ceratobasidiaceae</taxon>
        <taxon>Rhizoctonia</taxon>
    </lineage>
</organism>
<dbReference type="EMBL" id="JACYCF010000010">
    <property type="protein sequence ID" value="KAF8754657.1"/>
    <property type="molecule type" value="Genomic_DNA"/>
</dbReference>
<accession>A0A8H7HF42</accession>
<name>A0A8H7HF42_9AGAM</name>
<dbReference type="EMBL" id="JACYCC010000010">
    <property type="protein sequence ID" value="KAF8686269.1"/>
    <property type="molecule type" value="Genomic_DNA"/>
</dbReference>
<reference evidence="1" key="1">
    <citation type="submission" date="2020-09" db="EMBL/GenBank/DDBJ databases">
        <title>Comparative genome analyses of four rice-infecting Rhizoctonia solani isolates reveal extensive enrichment of homogalacturonan modification genes.</title>
        <authorList>
            <person name="Lee D.-Y."/>
            <person name="Jeon J."/>
            <person name="Kim K.-T."/>
            <person name="Cheong K."/>
            <person name="Song H."/>
            <person name="Choi G."/>
            <person name="Ko J."/>
            <person name="Opiyo S.O."/>
            <person name="Zuo S."/>
            <person name="Madhav S."/>
            <person name="Lee Y.-H."/>
            <person name="Wang G.-L."/>
        </authorList>
    </citation>
    <scope>NUCLEOTIDE SEQUENCE</scope>
    <source>
        <strain evidence="2">AG1-IA B2</strain>
        <strain evidence="1">AG1-IA YN-7</strain>
    </source>
</reference>
<evidence type="ECO:0000313" key="1">
    <source>
        <dbReference type="EMBL" id="KAF8686269.1"/>
    </source>
</evidence>
<dbReference type="AlphaFoldDB" id="A0A8H7HF42"/>
<evidence type="ECO:0000313" key="2">
    <source>
        <dbReference type="EMBL" id="KAF8754657.1"/>
    </source>
</evidence>